<dbReference type="Proteomes" id="UP001062846">
    <property type="component" value="Chromosome 6"/>
</dbReference>
<comment type="caution">
    <text evidence="1">The sequence shown here is derived from an EMBL/GenBank/DDBJ whole genome shotgun (WGS) entry which is preliminary data.</text>
</comment>
<evidence type="ECO:0000313" key="2">
    <source>
        <dbReference type="Proteomes" id="UP001062846"/>
    </source>
</evidence>
<keyword evidence="2" id="KW-1185">Reference proteome</keyword>
<accession>A0ACC0NFE7</accession>
<evidence type="ECO:0000313" key="1">
    <source>
        <dbReference type="EMBL" id="KAI8551920.1"/>
    </source>
</evidence>
<name>A0ACC0NFE7_RHOML</name>
<proteinExistence type="predicted"/>
<reference evidence="1" key="1">
    <citation type="submission" date="2022-02" db="EMBL/GenBank/DDBJ databases">
        <title>Plant Genome Project.</title>
        <authorList>
            <person name="Zhang R.-G."/>
        </authorList>
    </citation>
    <scope>NUCLEOTIDE SEQUENCE</scope>
    <source>
        <strain evidence="1">AT1</strain>
    </source>
</reference>
<dbReference type="EMBL" id="CM046393">
    <property type="protein sequence ID" value="KAI8551920.1"/>
    <property type="molecule type" value="Genomic_DNA"/>
</dbReference>
<protein>
    <submittedName>
        <fullName evidence="1">Uncharacterized protein</fullName>
    </submittedName>
</protein>
<gene>
    <name evidence="1" type="ORF">RHMOL_Rhmol06G0224600</name>
</gene>
<organism evidence="1 2">
    <name type="scientific">Rhododendron molle</name>
    <name type="common">Chinese azalea</name>
    <name type="synonym">Azalea mollis</name>
    <dbReference type="NCBI Taxonomy" id="49168"/>
    <lineage>
        <taxon>Eukaryota</taxon>
        <taxon>Viridiplantae</taxon>
        <taxon>Streptophyta</taxon>
        <taxon>Embryophyta</taxon>
        <taxon>Tracheophyta</taxon>
        <taxon>Spermatophyta</taxon>
        <taxon>Magnoliopsida</taxon>
        <taxon>eudicotyledons</taxon>
        <taxon>Gunneridae</taxon>
        <taxon>Pentapetalae</taxon>
        <taxon>asterids</taxon>
        <taxon>Ericales</taxon>
        <taxon>Ericaceae</taxon>
        <taxon>Ericoideae</taxon>
        <taxon>Rhodoreae</taxon>
        <taxon>Rhododendron</taxon>
    </lineage>
</organism>
<sequence length="128" mass="14505">MQPWNGGVRQKKRSRVEDEVERGHSRAFQFHFTFLSLSLSLSLSLRDHTTAPLLLRSAIAEDSPPFSLFPHNTLYLLVRVLCVVVYGFMSLPRVDPVTAAIRVTDDDGPMHCWTALCQVKVTKQLLPK</sequence>